<evidence type="ECO:0000313" key="4">
    <source>
        <dbReference type="Proteomes" id="UP001652564"/>
    </source>
</evidence>
<keyword evidence="4" id="KW-1185">Reference proteome</keyword>
<dbReference type="InterPro" id="IPR014600">
    <property type="entry name" value="UCP035905_mem"/>
</dbReference>
<feature type="transmembrane region" description="Helical" evidence="2">
    <location>
        <begin position="770"/>
        <end position="790"/>
    </location>
</feature>
<feature type="transmembrane region" description="Helical" evidence="2">
    <location>
        <begin position="399"/>
        <end position="417"/>
    </location>
</feature>
<feature type="transmembrane region" description="Helical" evidence="2">
    <location>
        <begin position="840"/>
        <end position="858"/>
    </location>
</feature>
<organism evidence="3 4">
    <name type="scientific">Albidovulum litorale</name>
    <dbReference type="NCBI Taxonomy" id="2984134"/>
    <lineage>
        <taxon>Bacteria</taxon>
        <taxon>Pseudomonadati</taxon>
        <taxon>Pseudomonadota</taxon>
        <taxon>Alphaproteobacteria</taxon>
        <taxon>Rhodobacterales</taxon>
        <taxon>Paracoccaceae</taxon>
        <taxon>Albidovulum</taxon>
    </lineage>
</organism>
<evidence type="ECO:0000256" key="2">
    <source>
        <dbReference type="SAM" id="Phobius"/>
    </source>
</evidence>
<feature type="transmembrane region" description="Helical" evidence="2">
    <location>
        <begin position="371"/>
        <end position="393"/>
    </location>
</feature>
<feature type="transmembrane region" description="Helical" evidence="2">
    <location>
        <begin position="696"/>
        <end position="717"/>
    </location>
</feature>
<feature type="transmembrane region" description="Helical" evidence="2">
    <location>
        <begin position="329"/>
        <end position="350"/>
    </location>
</feature>
<dbReference type="EMBL" id="JAOWKZ010000002">
    <property type="protein sequence ID" value="MCV2871905.1"/>
    <property type="molecule type" value="Genomic_DNA"/>
</dbReference>
<evidence type="ECO:0000256" key="1">
    <source>
        <dbReference type="SAM" id="MobiDB-lite"/>
    </source>
</evidence>
<dbReference type="PIRSF" id="PIRSF035905">
    <property type="entry name" value="UCP035905_mp"/>
    <property type="match status" value="1"/>
</dbReference>
<keyword evidence="2" id="KW-1133">Transmembrane helix</keyword>
<dbReference type="InterPro" id="IPR019286">
    <property type="entry name" value="DUF2339_TM"/>
</dbReference>
<keyword evidence="2" id="KW-0812">Transmembrane</keyword>
<feature type="transmembrane region" description="Helical" evidence="2">
    <location>
        <begin position="558"/>
        <end position="576"/>
    </location>
</feature>
<feature type="transmembrane region" description="Helical" evidence="2">
    <location>
        <begin position="729"/>
        <end position="750"/>
    </location>
</feature>
<feature type="transmembrane region" description="Helical" evidence="2">
    <location>
        <begin position="172"/>
        <end position="189"/>
    </location>
</feature>
<feature type="transmembrane region" description="Helical" evidence="2">
    <location>
        <begin position="466"/>
        <end position="486"/>
    </location>
</feature>
<dbReference type="PANTHER" id="PTHR38434">
    <property type="entry name" value="BLL2549 PROTEIN"/>
    <property type="match status" value="1"/>
</dbReference>
<feature type="transmembrane region" description="Helical" evidence="2">
    <location>
        <begin position="280"/>
        <end position="296"/>
    </location>
</feature>
<feature type="transmembrane region" description="Helical" evidence="2">
    <location>
        <begin position="639"/>
        <end position="659"/>
    </location>
</feature>
<evidence type="ECO:0000313" key="3">
    <source>
        <dbReference type="EMBL" id="MCV2871905.1"/>
    </source>
</evidence>
<dbReference type="RefSeq" id="WP_263739112.1">
    <property type="nucleotide sequence ID" value="NZ_JAOWKZ010000002.1"/>
</dbReference>
<feature type="transmembrane region" description="Helical" evidence="2">
    <location>
        <begin position="6"/>
        <end position="29"/>
    </location>
</feature>
<feature type="transmembrane region" description="Helical" evidence="2">
    <location>
        <begin position="802"/>
        <end position="820"/>
    </location>
</feature>
<feature type="transmembrane region" description="Helical" evidence="2">
    <location>
        <begin position="607"/>
        <end position="627"/>
    </location>
</feature>
<proteinExistence type="predicted"/>
<feature type="region of interest" description="Disordered" evidence="1">
    <location>
        <begin position="95"/>
        <end position="125"/>
    </location>
</feature>
<protein>
    <submittedName>
        <fullName evidence="3">DUF2339 domain-containing protein</fullName>
    </submittedName>
</protein>
<sequence>MYGLETLAVIAGLIVIATPIAVIVLLVWVSNLKAKVARLESELVSQGGALRRLANGASAEPKPAEPPARKAPPVEEPTAPVPEAVAESPVTVAGDVTESPVPAKPASGPWSEPARPVVPPPSPAGPSRTSALGEWLVQNWVYAVSAVSLALAGIFFVQYGIEKGLLPPPVRVMAAILFGFALIAAGEWVRRRWGDDENEVTAYLPSTLSGAGLVSIFGGIIAGRQLYDLIGPETALAGLVATAILAIVLGWYYGPFLAAVGLIGAAAAPFLVGGESDAPYWLYAYYAVIAASGLFIDTVRRWAWVSILALVLGYAGAGMVLAGTGGAGWFAFTLVGLAAFAICIPARGIMPDHKGSMLVTALRSRKAERPIFPVLLAAGAVAASSVGLLYLPADNAAESTVAFLCLAALTLLLTVWAGKDAPALSDLTVLPAAAFLLRLGFEGMDRWPLARDFAAKAIDLREPETAAPMTAALLLALATAISLMAAVTSTGAGRLKPFWAAGAALVAPLTALVLELFWNPSAVIGAYGWALHVIGLAALMVGLAAMFARQDGGDMRRAAYATLSALSLIALALFLLTTKGALTLALAALVIVAAGLDRRFRLPEMGWFIQAGVLVISWRLVVDPGLIWAVEDAALWEVIASYGGAAAAMAAGLWLIAGLERRAARVFLESAGAAYAALFVNVLITRQLVDSGGDWVAAHWALTLNALPWLILMLAQFYRLKLGGVLRWLRWAIAVVAGLIGFGGLLAAVLPANPVFGLLGGKEELVYGPLVIDTLFVAYALPGLLLLVALTRLAHLHAVLRWGLTAIGAALLALYAVLEIRRFWRGDDLSVPGVTQPELYSYTIAMMAVGAALLYQAIARRSQTLRRIAMGVIALTIAKVFLIDISGLSGLTRVFSFLALGLSLIGLAVLNRWAAAQQGDGRKKDGDS</sequence>
<feature type="transmembrane region" description="Helical" evidence="2">
    <location>
        <begin position="894"/>
        <end position="914"/>
    </location>
</feature>
<name>A0ABT2ZL98_9RHOB</name>
<feature type="transmembrane region" description="Helical" evidence="2">
    <location>
        <begin position="229"/>
        <end position="249"/>
    </location>
</feature>
<feature type="transmembrane region" description="Helical" evidence="2">
    <location>
        <begin position="201"/>
        <end position="223"/>
    </location>
</feature>
<accession>A0ABT2ZL98</accession>
<comment type="caution">
    <text evidence="3">The sequence shown here is derived from an EMBL/GenBank/DDBJ whole genome shotgun (WGS) entry which is preliminary data.</text>
</comment>
<feature type="transmembrane region" description="Helical" evidence="2">
    <location>
        <begin position="524"/>
        <end position="546"/>
    </location>
</feature>
<feature type="transmembrane region" description="Helical" evidence="2">
    <location>
        <begin position="140"/>
        <end position="160"/>
    </location>
</feature>
<feature type="region of interest" description="Disordered" evidence="1">
    <location>
        <begin position="55"/>
        <end position="79"/>
    </location>
</feature>
<feature type="transmembrane region" description="Helical" evidence="2">
    <location>
        <begin position="498"/>
        <end position="518"/>
    </location>
</feature>
<feature type="transmembrane region" description="Helical" evidence="2">
    <location>
        <begin position="870"/>
        <end position="888"/>
    </location>
</feature>
<reference evidence="3 4" key="1">
    <citation type="submission" date="2022-10" db="EMBL/GenBank/DDBJ databases">
        <title>Defluviimonas sp. nov., isolated from ocean surface sediments.</title>
        <authorList>
            <person name="He W."/>
            <person name="Wang L."/>
            <person name="Zhang D.-F."/>
        </authorList>
    </citation>
    <scope>NUCLEOTIDE SEQUENCE [LARGE SCALE GENOMIC DNA]</scope>
    <source>
        <strain evidence="3 4">WL0050</strain>
    </source>
</reference>
<feature type="transmembrane region" description="Helical" evidence="2">
    <location>
        <begin position="303"/>
        <end position="323"/>
    </location>
</feature>
<dbReference type="PANTHER" id="PTHR38434:SF1">
    <property type="entry name" value="BLL2549 PROTEIN"/>
    <property type="match status" value="1"/>
</dbReference>
<feature type="transmembrane region" description="Helical" evidence="2">
    <location>
        <begin position="666"/>
        <end position="684"/>
    </location>
</feature>
<keyword evidence="2" id="KW-0472">Membrane</keyword>
<dbReference type="Pfam" id="PF10101">
    <property type="entry name" value="DUF2339"/>
    <property type="match status" value="1"/>
</dbReference>
<gene>
    <name evidence="3" type="ORF">OEZ71_06310</name>
</gene>
<dbReference type="Proteomes" id="UP001652564">
    <property type="component" value="Unassembled WGS sequence"/>
</dbReference>